<dbReference type="SUPFAM" id="SSF48452">
    <property type="entry name" value="TPR-like"/>
    <property type="match status" value="1"/>
</dbReference>
<keyword evidence="9" id="KW-1185">Reference proteome</keyword>
<dbReference type="InterPro" id="IPR051966">
    <property type="entry name" value="RPAP3"/>
</dbReference>
<comment type="similarity">
    <text evidence="3">Belongs to the RPAP3 family.</text>
</comment>
<dbReference type="Gene3D" id="1.25.40.10">
    <property type="entry name" value="Tetratricopeptide repeat domain"/>
    <property type="match status" value="1"/>
</dbReference>
<feature type="region of interest" description="Disordered" evidence="6">
    <location>
        <begin position="124"/>
        <end position="145"/>
    </location>
</feature>
<dbReference type="PANTHER" id="PTHR46423">
    <property type="entry name" value="RNA POLYMERASE II-ASSOCIATED PROTEIN 3"/>
    <property type="match status" value="1"/>
</dbReference>
<keyword evidence="1" id="KW-0677">Repeat</keyword>
<dbReference type="SMART" id="SM00028">
    <property type="entry name" value="TPR"/>
    <property type="match status" value="3"/>
</dbReference>
<evidence type="ECO:0000256" key="1">
    <source>
        <dbReference type="ARBA" id="ARBA00022737"/>
    </source>
</evidence>
<dbReference type="Pfam" id="PF13432">
    <property type="entry name" value="TPR_16"/>
    <property type="match status" value="1"/>
</dbReference>
<dbReference type="AlphaFoldDB" id="A0A8K0UE99"/>
<evidence type="ECO:0000313" key="8">
    <source>
        <dbReference type="EMBL" id="KAH8077044.1"/>
    </source>
</evidence>
<evidence type="ECO:0000256" key="5">
    <source>
        <dbReference type="PROSITE-ProRule" id="PRU00339"/>
    </source>
</evidence>
<evidence type="ECO:0000256" key="3">
    <source>
        <dbReference type="ARBA" id="ARBA00038275"/>
    </source>
</evidence>
<dbReference type="InterPro" id="IPR011990">
    <property type="entry name" value="TPR-like_helical_dom_sf"/>
</dbReference>
<dbReference type="PROSITE" id="PS50005">
    <property type="entry name" value="TPR"/>
    <property type="match status" value="1"/>
</dbReference>
<accession>A0A8K0UE99</accession>
<evidence type="ECO:0000313" key="9">
    <source>
        <dbReference type="Proteomes" id="UP000813824"/>
    </source>
</evidence>
<proteinExistence type="inferred from homology"/>
<evidence type="ECO:0000259" key="7">
    <source>
        <dbReference type="Pfam" id="PF13877"/>
    </source>
</evidence>
<dbReference type="OrthoDB" id="629492at2759"/>
<dbReference type="PANTHER" id="PTHR46423:SF1">
    <property type="entry name" value="RNA POLYMERASE II-ASSOCIATED PROTEIN 3"/>
    <property type="match status" value="1"/>
</dbReference>
<dbReference type="GO" id="GO:0101031">
    <property type="term" value="C:protein folding chaperone complex"/>
    <property type="evidence" value="ECO:0007669"/>
    <property type="project" value="TreeGrafter"/>
</dbReference>
<dbReference type="Pfam" id="PF13877">
    <property type="entry name" value="RPAP3_C"/>
    <property type="match status" value="1"/>
</dbReference>
<organism evidence="8 9">
    <name type="scientific">Cristinia sonorae</name>
    <dbReference type="NCBI Taxonomy" id="1940300"/>
    <lineage>
        <taxon>Eukaryota</taxon>
        <taxon>Fungi</taxon>
        <taxon>Dikarya</taxon>
        <taxon>Basidiomycota</taxon>
        <taxon>Agaricomycotina</taxon>
        <taxon>Agaricomycetes</taxon>
        <taxon>Agaricomycetidae</taxon>
        <taxon>Agaricales</taxon>
        <taxon>Pleurotineae</taxon>
        <taxon>Stephanosporaceae</taxon>
        <taxon>Cristinia</taxon>
    </lineage>
</organism>
<reference evidence="8" key="1">
    <citation type="journal article" date="2021" name="New Phytol.">
        <title>Evolutionary innovations through gain and loss of genes in the ectomycorrhizal Boletales.</title>
        <authorList>
            <person name="Wu G."/>
            <person name="Miyauchi S."/>
            <person name="Morin E."/>
            <person name="Kuo A."/>
            <person name="Drula E."/>
            <person name="Varga T."/>
            <person name="Kohler A."/>
            <person name="Feng B."/>
            <person name="Cao Y."/>
            <person name="Lipzen A."/>
            <person name="Daum C."/>
            <person name="Hundley H."/>
            <person name="Pangilinan J."/>
            <person name="Johnson J."/>
            <person name="Barry K."/>
            <person name="LaButti K."/>
            <person name="Ng V."/>
            <person name="Ahrendt S."/>
            <person name="Min B."/>
            <person name="Choi I.G."/>
            <person name="Park H."/>
            <person name="Plett J.M."/>
            <person name="Magnuson J."/>
            <person name="Spatafora J.W."/>
            <person name="Nagy L.G."/>
            <person name="Henrissat B."/>
            <person name="Grigoriev I.V."/>
            <person name="Yang Z.L."/>
            <person name="Xu J."/>
            <person name="Martin F.M."/>
        </authorList>
    </citation>
    <scope>NUCLEOTIDE SEQUENCE</scope>
    <source>
        <strain evidence="8">KKN 215</strain>
    </source>
</reference>
<comment type="caution">
    <text evidence="8">The sequence shown here is derived from an EMBL/GenBank/DDBJ whole genome shotgun (WGS) entry which is preliminary data.</text>
</comment>
<evidence type="ECO:0000256" key="4">
    <source>
        <dbReference type="ARBA" id="ARBA00040133"/>
    </source>
</evidence>
<evidence type="ECO:0000256" key="6">
    <source>
        <dbReference type="SAM" id="MobiDB-lite"/>
    </source>
</evidence>
<sequence length="365" mass="39941">MAAAAKQKGNEAFGAGDFPAAIGHYTSAVLADPSNPIYPLNRAAAYLKLGKYQDAERDCTTVIRLDARNPKAWYRRAQARQGLDLWDDALDDYRQVLVLEPSNALVKQDIERVQFLIKNGKKPTRRSAAEVLAPPQPANPPRRRRVPIAIIDTDDSPKSSSSVDFMAPISTRKLNDNIPAPSPPKATPPASSSPSRPGGGIFRKDGSHKIVGDQQPSNPANSNDQAHLKVDILPGDFSELSMKATQTVPTSLYAFDRNWSALKTPASRWQYLKQIAPESLPSLFKTSLDPSMLGSIITTFHAAARSGVEPSVIKAYMTNLPRVSRWATVVLLLSNAEIQMVKEIWDVLPVDPGDEGLRDSWGLRS</sequence>
<name>A0A8K0UE99_9AGAR</name>
<feature type="compositionally biased region" description="Polar residues" evidence="6">
    <location>
        <begin position="214"/>
        <end position="225"/>
    </location>
</feature>
<evidence type="ECO:0000256" key="2">
    <source>
        <dbReference type="ARBA" id="ARBA00022803"/>
    </source>
</evidence>
<dbReference type="Proteomes" id="UP000813824">
    <property type="component" value="Unassembled WGS sequence"/>
</dbReference>
<feature type="region of interest" description="Disordered" evidence="6">
    <location>
        <begin position="173"/>
        <end position="227"/>
    </location>
</feature>
<dbReference type="InterPro" id="IPR025986">
    <property type="entry name" value="RPAP3-like_C"/>
</dbReference>
<gene>
    <name evidence="8" type="ORF">BXZ70DRAFT_1013068</name>
</gene>
<feature type="compositionally biased region" description="Basic and acidic residues" evidence="6">
    <location>
        <begin position="202"/>
        <end position="211"/>
    </location>
</feature>
<dbReference type="InterPro" id="IPR019734">
    <property type="entry name" value="TPR_rpt"/>
</dbReference>
<protein>
    <recommendedName>
        <fullName evidence="4">RNA polymerase II-associated protein 3</fullName>
    </recommendedName>
</protein>
<feature type="repeat" description="TPR" evidence="5">
    <location>
        <begin position="70"/>
        <end position="103"/>
    </location>
</feature>
<dbReference type="EMBL" id="JAEVFJ010000067">
    <property type="protein sequence ID" value="KAH8077044.1"/>
    <property type="molecule type" value="Genomic_DNA"/>
</dbReference>
<keyword evidence="2 5" id="KW-0802">TPR repeat</keyword>
<feature type="domain" description="RNA-polymerase II-associated protein 3-like C-terminal" evidence="7">
    <location>
        <begin position="249"/>
        <end position="337"/>
    </location>
</feature>